<dbReference type="AlphaFoldDB" id="X1QTL5"/>
<organism evidence="1">
    <name type="scientific">marine sediment metagenome</name>
    <dbReference type="NCBI Taxonomy" id="412755"/>
    <lineage>
        <taxon>unclassified sequences</taxon>
        <taxon>metagenomes</taxon>
        <taxon>ecological metagenomes</taxon>
    </lineage>
</organism>
<proteinExistence type="predicted"/>
<name>X1QTL5_9ZZZZ</name>
<evidence type="ECO:0000313" key="1">
    <source>
        <dbReference type="EMBL" id="GAI71588.1"/>
    </source>
</evidence>
<accession>X1QTL5</accession>
<gene>
    <name evidence="1" type="ORF">S12H4_06888</name>
</gene>
<reference evidence="1" key="1">
    <citation type="journal article" date="2014" name="Front. Microbiol.">
        <title>High frequency of phylogenetically diverse reductive dehalogenase-homologous genes in deep subseafloor sedimentary metagenomes.</title>
        <authorList>
            <person name="Kawai M."/>
            <person name="Futagami T."/>
            <person name="Toyoda A."/>
            <person name="Takaki Y."/>
            <person name="Nishi S."/>
            <person name="Hori S."/>
            <person name="Arai W."/>
            <person name="Tsubouchi T."/>
            <person name="Morono Y."/>
            <person name="Uchiyama I."/>
            <person name="Ito T."/>
            <person name="Fujiyama A."/>
            <person name="Inagaki F."/>
            <person name="Takami H."/>
        </authorList>
    </citation>
    <scope>NUCLEOTIDE SEQUENCE</scope>
    <source>
        <strain evidence="1">Expedition CK06-06</strain>
    </source>
</reference>
<protein>
    <submittedName>
        <fullName evidence="1">Uncharacterized protein</fullName>
    </submittedName>
</protein>
<dbReference type="EMBL" id="BARW01002480">
    <property type="protein sequence ID" value="GAI71588.1"/>
    <property type="molecule type" value="Genomic_DNA"/>
</dbReference>
<comment type="caution">
    <text evidence="1">The sequence shown here is derived from an EMBL/GenBank/DDBJ whole genome shotgun (WGS) entry which is preliminary data.</text>
</comment>
<sequence>MDTSFITWRRYSDSNGHVPVAQTIEDETYDWNLTAGGYVGVTRAAQSSILATNHELVVMEAIV</sequence>